<dbReference type="CDD" id="cd14256">
    <property type="entry name" value="Dockerin_I"/>
    <property type="match status" value="1"/>
</dbReference>
<dbReference type="Gene3D" id="1.10.1330.10">
    <property type="entry name" value="Dockerin domain"/>
    <property type="match status" value="1"/>
</dbReference>
<dbReference type="RefSeq" id="WP_014255083.1">
    <property type="nucleotide sequence ID" value="NC_016627.1"/>
</dbReference>
<dbReference type="PROSITE" id="PS51766">
    <property type="entry name" value="DOCKERIN"/>
    <property type="match status" value="1"/>
</dbReference>
<accession>G8LUW8</accession>
<dbReference type="SUPFAM" id="SSF63446">
    <property type="entry name" value="Type I dockerin domain"/>
    <property type="match status" value="1"/>
</dbReference>
<dbReference type="InterPro" id="IPR036514">
    <property type="entry name" value="SGNH_hydro_sf"/>
</dbReference>
<dbReference type="STRING" id="720554.Clocl_1893"/>
<dbReference type="HOGENOM" id="CLU_836016_0_0_9"/>
<dbReference type="GO" id="GO:0004553">
    <property type="term" value="F:hydrolase activity, hydrolyzing O-glycosyl compounds"/>
    <property type="evidence" value="ECO:0007669"/>
    <property type="project" value="InterPro"/>
</dbReference>
<dbReference type="EMBL" id="CP003065">
    <property type="protein sequence ID" value="AEV68498.1"/>
    <property type="molecule type" value="Genomic_DNA"/>
</dbReference>
<dbReference type="Gene3D" id="3.40.50.1110">
    <property type="entry name" value="SGNH hydrolase"/>
    <property type="match status" value="1"/>
</dbReference>
<dbReference type="AlphaFoldDB" id="G8LUW8"/>
<reference evidence="3" key="1">
    <citation type="submission" date="2011-12" db="EMBL/GenBank/DDBJ databases">
        <title>Complete sequence of Clostridium clariflavum DSM 19732.</title>
        <authorList>
            <consortium name="US DOE Joint Genome Institute"/>
            <person name="Lucas S."/>
            <person name="Han J."/>
            <person name="Lapidus A."/>
            <person name="Cheng J.-F."/>
            <person name="Goodwin L."/>
            <person name="Pitluck S."/>
            <person name="Peters L."/>
            <person name="Teshima H."/>
            <person name="Detter J.C."/>
            <person name="Han C."/>
            <person name="Tapia R."/>
            <person name="Land M."/>
            <person name="Hauser L."/>
            <person name="Kyrpides N."/>
            <person name="Ivanova N."/>
            <person name="Pagani I."/>
            <person name="Kitzmiller T."/>
            <person name="Lynd L."/>
            <person name="Izquierdo J."/>
            <person name="Woyke T."/>
        </authorList>
    </citation>
    <scope>NUCLEOTIDE SEQUENCE [LARGE SCALE GENOMIC DNA]</scope>
    <source>
        <strain evidence="3">DSM 19732 / NBRC 101661 / EBR45</strain>
    </source>
</reference>
<dbReference type="InterPro" id="IPR013830">
    <property type="entry name" value="SGNH_hydro"/>
</dbReference>
<sequence precursor="true">MYLVYFSCGNGFGISFFTGFIPGQKVNAAEYPGTTIVPTPAATRLVITIYLGDVDENKVVNSLDLAKYKQYLLGEIKSLPEAGDVNQDGEMNSIDYALIKAYLLGLVKDLGTKTIWGPPVPTPYVPTPTPIQTPKPTIKIMPLGDSITDGITVPGAYRTRLWKNITSNGYNVDFVGSMTGGPSDLGDKNHEGHSGWRIDQISNNINYWMDTYKPQIVLLHIGTNDISQKYDLNNAPNRLSDLIDKICAKLPADGKLYVATIIPISYADVRTYNSQVAAVVQNKASQGKPVYLVDMYSALTLSDLADGVHPNANGYNKMGDVWFNAIKGDLAR</sequence>
<feature type="domain" description="Dockerin" evidence="1">
    <location>
        <begin position="47"/>
        <end position="112"/>
    </location>
</feature>
<dbReference type="InterPro" id="IPR016134">
    <property type="entry name" value="Dockerin_dom"/>
</dbReference>
<dbReference type="CDD" id="cd01833">
    <property type="entry name" value="XynB_like"/>
    <property type="match status" value="1"/>
</dbReference>
<dbReference type="InterPro" id="IPR002105">
    <property type="entry name" value="Dockerin_1_rpt"/>
</dbReference>
<evidence type="ECO:0000313" key="2">
    <source>
        <dbReference type="EMBL" id="AEV68498.1"/>
    </source>
</evidence>
<evidence type="ECO:0000313" key="3">
    <source>
        <dbReference type="Proteomes" id="UP000005435"/>
    </source>
</evidence>
<protein>
    <submittedName>
        <fullName evidence="2">Lysophospholipase L1-like esterase</fullName>
    </submittedName>
</protein>
<dbReference type="InterPro" id="IPR051532">
    <property type="entry name" value="Ester_Hydrolysis_Enzymes"/>
</dbReference>
<name>G8LUW8_ACECE</name>
<evidence type="ECO:0000259" key="1">
    <source>
        <dbReference type="PROSITE" id="PS51766"/>
    </source>
</evidence>
<gene>
    <name evidence="2" type="ordered locus">Clocl_1893</name>
</gene>
<dbReference type="InterPro" id="IPR036439">
    <property type="entry name" value="Dockerin_dom_sf"/>
</dbReference>
<dbReference type="PANTHER" id="PTHR30383">
    <property type="entry name" value="THIOESTERASE 1/PROTEASE 1/LYSOPHOSPHOLIPASE L1"/>
    <property type="match status" value="1"/>
</dbReference>
<dbReference type="KEGG" id="ccl:Clocl_1893"/>
<dbReference type="Pfam" id="PF00404">
    <property type="entry name" value="Dockerin_1"/>
    <property type="match status" value="1"/>
</dbReference>
<dbReference type="GO" id="GO:0004622">
    <property type="term" value="F:phosphatidylcholine lysophospholipase activity"/>
    <property type="evidence" value="ECO:0007669"/>
    <property type="project" value="TreeGrafter"/>
</dbReference>
<keyword evidence="3" id="KW-1185">Reference proteome</keyword>
<dbReference type="PANTHER" id="PTHR30383:SF5">
    <property type="entry name" value="SGNH HYDROLASE-TYPE ESTERASE DOMAIN-CONTAINING PROTEIN"/>
    <property type="match status" value="1"/>
</dbReference>
<reference evidence="2 3" key="2">
    <citation type="journal article" date="2012" name="Stand. Genomic Sci.">
        <title>Complete Genome Sequence of Clostridium clariflavum DSM 19732.</title>
        <authorList>
            <person name="Izquierdo J.A."/>
            <person name="Goodwin L."/>
            <person name="Davenport K.W."/>
            <person name="Teshima H."/>
            <person name="Bruce D."/>
            <person name="Detter C."/>
            <person name="Tapia R."/>
            <person name="Han S."/>
            <person name="Land M."/>
            <person name="Hauser L."/>
            <person name="Jeffries C.D."/>
            <person name="Han J."/>
            <person name="Pitluck S."/>
            <person name="Nolan M."/>
            <person name="Chen A."/>
            <person name="Huntemann M."/>
            <person name="Mavromatis K."/>
            <person name="Mikhailova N."/>
            <person name="Liolios K."/>
            <person name="Woyke T."/>
            <person name="Lynd L.R."/>
        </authorList>
    </citation>
    <scope>NUCLEOTIDE SEQUENCE [LARGE SCALE GENOMIC DNA]</scope>
    <source>
        <strain evidence="3">DSM 19732 / NBRC 101661 / EBR45</strain>
    </source>
</reference>
<dbReference type="OrthoDB" id="468550at2"/>
<dbReference type="Pfam" id="PF13472">
    <property type="entry name" value="Lipase_GDSL_2"/>
    <property type="match status" value="1"/>
</dbReference>
<dbReference type="eggNOG" id="COG2755">
    <property type="taxonomic scope" value="Bacteria"/>
</dbReference>
<organism evidence="2 3">
    <name type="scientific">Acetivibrio clariflavus (strain DSM 19732 / NBRC 101661 / EBR45)</name>
    <name type="common">Clostridium clariflavum</name>
    <dbReference type="NCBI Taxonomy" id="720554"/>
    <lineage>
        <taxon>Bacteria</taxon>
        <taxon>Bacillati</taxon>
        <taxon>Bacillota</taxon>
        <taxon>Clostridia</taxon>
        <taxon>Eubacteriales</taxon>
        <taxon>Oscillospiraceae</taxon>
        <taxon>Acetivibrio</taxon>
    </lineage>
</organism>
<proteinExistence type="predicted"/>
<dbReference type="Proteomes" id="UP000005435">
    <property type="component" value="Chromosome"/>
</dbReference>
<dbReference type="GO" id="GO:0000272">
    <property type="term" value="P:polysaccharide catabolic process"/>
    <property type="evidence" value="ECO:0007669"/>
    <property type="project" value="InterPro"/>
</dbReference>
<dbReference type="SUPFAM" id="SSF52266">
    <property type="entry name" value="SGNH hydrolase"/>
    <property type="match status" value="1"/>
</dbReference>